<reference evidence="2" key="1">
    <citation type="submission" date="2023-03" db="EMBL/GenBank/DDBJ databases">
        <title>Massive genome expansion in bonnet fungi (Mycena s.s.) driven by repeated elements and novel gene families across ecological guilds.</title>
        <authorList>
            <consortium name="Lawrence Berkeley National Laboratory"/>
            <person name="Harder C.B."/>
            <person name="Miyauchi S."/>
            <person name="Viragh M."/>
            <person name="Kuo A."/>
            <person name="Thoen E."/>
            <person name="Andreopoulos B."/>
            <person name="Lu D."/>
            <person name="Skrede I."/>
            <person name="Drula E."/>
            <person name="Henrissat B."/>
            <person name="Morin E."/>
            <person name="Kohler A."/>
            <person name="Barry K."/>
            <person name="LaButti K."/>
            <person name="Morin E."/>
            <person name="Salamov A."/>
            <person name="Lipzen A."/>
            <person name="Mereny Z."/>
            <person name="Hegedus B."/>
            <person name="Baldrian P."/>
            <person name="Stursova M."/>
            <person name="Weitz H."/>
            <person name="Taylor A."/>
            <person name="Grigoriev I.V."/>
            <person name="Nagy L.G."/>
            <person name="Martin F."/>
            <person name="Kauserud H."/>
        </authorList>
    </citation>
    <scope>NUCLEOTIDE SEQUENCE</scope>
    <source>
        <strain evidence="2">CBHHK188m</strain>
    </source>
</reference>
<evidence type="ECO:0000256" key="1">
    <source>
        <dbReference type="SAM" id="MobiDB-lite"/>
    </source>
</evidence>
<feature type="region of interest" description="Disordered" evidence="1">
    <location>
        <begin position="75"/>
        <end position="100"/>
    </location>
</feature>
<evidence type="ECO:0000313" key="2">
    <source>
        <dbReference type="EMBL" id="KAJ7748312.1"/>
    </source>
</evidence>
<evidence type="ECO:0000313" key="3">
    <source>
        <dbReference type="Proteomes" id="UP001215280"/>
    </source>
</evidence>
<organism evidence="2 3">
    <name type="scientific">Mycena maculata</name>
    <dbReference type="NCBI Taxonomy" id="230809"/>
    <lineage>
        <taxon>Eukaryota</taxon>
        <taxon>Fungi</taxon>
        <taxon>Dikarya</taxon>
        <taxon>Basidiomycota</taxon>
        <taxon>Agaricomycotina</taxon>
        <taxon>Agaricomycetes</taxon>
        <taxon>Agaricomycetidae</taxon>
        <taxon>Agaricales</taxon>
        <taxon>Marasmiineae</taxon>
        <taxon>Mycenaceae</taxon>
        <taxon>Mycena</taxon>
    </lineage>
</organism>
<name>A0AAD7N6X2_9AGAR</name>
<sequence>MSPLPLGHLRHIGGLREVTTINRWCGARRLTRGVVLIVVGVLARLRHSHGTRISWRASLEVHAIANEVVDRVIRGGHGSGSGGGDETIGGSEVIGVRSHS</sequence>
<protein>
    <submittedName>
        <fullName evidence="2">Uncharacterized protein</fullName>
    </submittedName>
</protein>
<comment type="caution">
    <text evidence="2">The sequence shown here is derived from an EMBL/GenBank/DDBJ whole genome shotgun (WGS) entry which is preliminary data.</text>
</comment>
<accession>A0AAD7N6X2</accession>
<proteinExistence type="predicted"/>
<dbReference type="AlphaFoldDB" id="A0AAD7N6X2"/>
<gene>
    <name evidence="2" type="ORF">DFH07DRAFT_775768</name>
</gene>
<dbReference type="EMBL" id="JARJLG010000090">
    <property type="protein sequence ID" value="KAJ7748312.1"/>
    <property type="molecule type" value="Genomic_DNA"/>
</dbReference>
<feature type="compositionally biased region" description="Gly residues" evidence="1">
    <location>
        <begin position="75"/>
        <end position="87"/>
    </location>
</feature>
<keyword evidence="3" id="KW-1185">Reference proteome</keyword>
<dbReference type="Proteomes" id="UP001215280">
    <property type="component" value="Unassembled WGS sequence"/>
</dbReference>